<proteinExistence type="predicted"/>
<dbReference type="InterPro" id="IPR015021">
    <property type="entry name" value="C11orf54_DUF1907"/>
</dbReference>
<keyword evidence="5" id="KW-0862">Zinc</keyword>
<sequence length="356" mass="39778">MIWDFVLNDSQLKFTYLFKVITVLYSFKAVLLQHTYSHSITSNANMNLPVETKNLYVPNLTEVAEVLNEGLQKNFENITVDVIDCPDLTQEPFTLACRGLGGKPSLVEIGGPPYLLPLVQRSKLYNMQDIAKLINMDPVFIVGAGAGPFPFAGVNCEGILNLEIANGTVNQQTRISRVIGDGLAEQIKLPNNETRCALLANLLFSEGKPGKVIKVYAKKRIGDDDFIASIRKTLANYYKDKIVGLGGTFLLKEGKAKQHVMPDFSTTPLTSDEDVNKWLRFYNMSAPLIAVGTLVTGEYDLDLRVQHFHSFSHHNEAGHYHIDTTPDTVEYLGYFTVAEVIHRIDRPVNTHKFGRD</sequence>
<dbReference type="PANTHER" id="PTHR13204:SF1">
    <property type="entry name" value="ESTER HYDROLASE C11ORF54"/>
    <property type="match status" value="1"/>
</dbReference>
<accession>A0AAW1J1I4</accession>
<name>A0AAW1J1I4_POPJA</name>
<dbReference type="SUPFAM" id="SSF117856">
    <property type="entry name" value="AF0104/ALDC/Ptd012-like"/>
    <property type="match status" value="1"/>
</dbReference>
<dbReference type="GO" id="GO:0016788">
    <property type="term" value="F:hydrolase activity, acting on ester bonds"/>
    <property type="evidence" value="ECO:0007669"/>
    <property type="project" value="TreeGrafter"/>
</dbReference>
<reference evidence="8 9" key="1">
    <citation type="journal article" date="2024" name="BMC Genomics">
        <title>De novo assembly and annotation of Popillia japonica's genome with initial clues to its potential as an invasive pest.</title>
        <authorList>
            <person name="Cucini C."/>
            <person name="Boschi S."/>
            <person name="Funari R."/>
            <person name="Cardaioli E."/>
            <person name="Iannotti N."/>
            <person name="Marturano G."/>
            <person name="Paoli F."/>
            <person name="Bruttini M."/>
            <person name="Carapelli A."/>
            <person name="Frati F."/>
            <person name="Nardi F."/>
        </authorList>
    </citation>
    <scope>NUCLEOTIDE SEQUENCE [LARGE SCALE GENOMIC DNA]</scope>
    <source>
        <strain evidence="8">DMR45628</strain>
    </source>
</reference>
<comment type="subcellular location">
    <subcellularLocation>
        <location evidence="1">Nucleus</location>
    </subcellularLocation>
</comment>
<protein>
    <recommendedName>
        <fullName evidence="7">DUF1907 domain-containing protein</fullName>
    </recommendedName>
</protein>
<comment type="caution">
    <text evidence="8">The sequence shown here is derived from an EMBL/GenBank/DDBJ whole genome shotgun (WGS) entry which is preliminary data.</text>
</comment>
<feature type="domain" description="DUF1907" evidence="7">
    <location>
        <begin position="66"/>
        <end position="344"/>
    </location>
</feature>
<dbReference type="CDD" id="cd17298">
    <property type="entry name" value="DUF1907"/>
    <property type="match status" value="1"/>
</dbReference>
<dbReference type="EMBL" id="JASPKY010000443">
    <property type="protein sequence ID" value="KAK9696716.1"/>
    <property type="molecule type" value="Genomic_DNA"/>
</dbReference>
<dbReference type="AlphaFoldDB" id="A0AAW1J1I4"/>
<dbReference type="GO" id="GO:0008270">
    <property type="term" value="F:zinc ion binding"/>
    <property type="evidence" value="ECO:0007669"/>
    <property type="project" value="TreeGrafter"/>
</dbReference>
<evidence type="ECO:0000256" key="6">
    <source>
        <dbReference type="ARBA" id="ARBA00023242"/>
    </source>
</evidence>
<evidence type="ECO:0000259" key="7">
    <source>
        <dbReference type="SMART" id="SM01168"/>
    </source>
</evidence>
<dbReference type="Proteomes" id="UP001458880">
    <property type="component" value="Unassembled WGS sequence"/>
</dbReference>
<gene>
    <name evidence="8" type="ORF">QE152_g31406</name>
</gene>
<evidence type="ECO:0000313" key="9">
    <source>
        <dbReference type="Proteomes" id="UP001458880"/>
    </source>
</evidence>
<keyword evidence="6" id="KW-0539">Nucleus</keyword>
<organism evidence="8 9">
    <name type="scientific">Popillia japonica</name>
    <name type="common">Japanese beetle</name>
    <dbReference type="NCBI Taxonomy" id="7064"/>
    <lineage>
        <taxon>Eukaryota</taxon>
        <taxon>Metazoa</taxon>
        <taxon>Ecdysozoa</taxon>
        <taxon>Arthropoda</taxon>
        <taxon>Hexapoda</taxon>
        <taxon>Insecta</taxon>
        <taxon>Pterygota</taxon>
        <taxon>Neoptera</taxon>
        <taxon>Endopterygota</taxon>
        <taxon>Coleoptera</taxon>
        <taxon>Polyphaga</taxon>
        <taxon>Scarabaeiformia</taxon>
        <taxon>Scarabaeidae</taxon>
        <taxon>Rutelinae</taxon>
        <taxon>Popillia</taxon>
    </lineage>
</organism>
<keyword evidence="3" id="KW-0479">Metal-binding</keyword>
<evidence type="ECO:0000256" key="1">
    <source>
        <dbReference type="ARBA" id="ARBA00004123"/>
    </source>
</evidence>
<dbReference type="GO" id="GO:0005634">
    <property type="term" value="C:nucleus"/>
    <property type="evidence" value="ECO:0007669"/>
    <property type="project" value="UniProtKB-SubCell"/>
</dbReference>
<evidence type="ECO:0000256" key="3">
    <source>
        <dbReference type="ARBA" id="ARBA00022723"/>
    </source>
</evidence>
<evidence type="ECO:0000256" key="2">
    <source>
        <dbReference type="ARBA" id="ARBA00011245"/>
    </source>
</evidence>
<evidence type="ECO:0000313" key="8">
    <source>
        <dbReference type="EMBL" id="KAK9696716.1"/>
    </source>
</evidence>
<dbReference type="SMART" id="SM01168">
    <property type="entry name" value="DUF1907"/>
    <property type="match status" value="1"/>
</dbReference>
<dbReference type="PANTHER" id="PTHR13204">
    <property type="entry name" value="PTD012 PROTEIN"/>
    <property type="match status" value="1"/>
</dbReference>
<dbReference type="Pfam" id="PF08925">
    <property type="entry name" value="DUF1907"/>
    <property type="match status" value="1"/>
</dbReference>
<keyword evidence="9" id="KW-1185">Reference proteome</keyword>
<keyword evidence="4" id="KW-0378">Hydrolase</keyword>
<evidence type="ECO:0000256" key="4">
    <source>
        <dbReference type="ARBA" id="ARBA00022801"/>
    </source>
</evidence>
<evidence type="ECO:0000256" key="5">
    <source>
        <dbReference type="ARBA" id="ARBA00022833"/>
    </source>
</evidence>
<comment type="subunit">
    <text evidence="2">Monomer.</text>
</comment>